<reference evidence="4" key="1">
    <citation type="submission" date="2013-04" db="EMBL/GenBank/DDBJ databases">
        <authorList>
            <person name="Qu J."/>
            <person name="Murali S.C."/>
            <person name="Bandaranaike D."/>
            <person name="Bellair M."/>
            <person name="Blankenburg K."/>
            <person name="Chao H."/>
            <person name="Dinh H."/>
            <person name="Doddapaneni H."/>
            <person name="Downs B."/>
            <person name="Dugan-Rocha S."/>
            <person name="Elkadiri S."/>
            <person name="Gnanaolivu R.D."/>
            <person name="Hernandez B."/>
            <person name="Javaid M."/>
            <person name="Jayaseelan J.C."/>
            <person name="Lee S."/>
            <person name="Li M."/>
            <person name="Ming W."/>
            <person name="Munidasa M."/>
            <person name="Muniz J."/>
            <person name="Nguyen L."/>
            <person name="Ongeri F."/>
            <person name="Osuji N."/>
            <person name="Pu L.-L."/>
            <person name="Puazo M."/>
            <person name="Qu C."/>
            <person name="Quiroz J."/>
            <person name="Raj R."/>
            <person name="Weissenberger G."/>
            <person name="Xin Y."/>
            <person name="Zou X."/>
            <person name="Han Y."/>
            <person name="Richards S."/>
            <person name="Worley K."/>
            <person name="Muzny D."/>
            <person name="Gibbs R."/>
        </authorList>
    </citation>
    <scope>NUCLEOTIDE SEQUENCE</scope>
    <source>
        <strain evidence="4">Sampled in the wild</strain>
    </source>
</reference>
<dbReference type="InterPro" id="IPR029196">
    <property type="entry name" value="HAPSTR1-like"/>
</dbReference>
<dbReference type="InterPro" id="IPR040308">
    <property type="entry name" value="HAPR1"/>
</dbReference>
<evidence type="ECO:0000256" key="3">
    <source>
        <dbReference type="SAM" id="MobiDB-lite"/>
    </source>
</evidence>
<dbReference type="PANTHER" id="PTHR31624">
    <property type="entry name" value="UPF0472 PROTEIN C16ORF72"/>
    <property type="match status" value="1"/>
</dbReference>
<protein>
    <submittedName>
        <fullName evidence="4">Uncharacterized protein</fullName>
    </submittedName>
</protein>
<evidence type="ECO:0000256" key="1">
    <source>
        <dbReference type="ARBA" id="ARBA00004123"/>
    </source>
</evidence>
<comment type="subcellular location">
    <subcellularLocation>
        <location evidence="1">Nucleus</location>
    </subcellularLocation>
</comment>
<keyword evidence="5" id="KW-1185">Reference proteome</keyword>
<accession>A0A8K0KEC7</accession>
<dbReference type="GO" id="GO:0005634">
    <property type="term" value="C:nucleus"/>
    <property type="evidence" value="ECO:0007669"/>
    <property type="project" value="UniProtKB-SubCell"/>
</dbReference>
<sequence length="264" mass="30772">MSEEREREDDPLLDLWITNWEQQCIQHVENEPDYEGQLQNERYVVNQKVWNQFQNTATAIAQLYKDRIQGVSLWLPFQTAAGTVTTLYKESTEAMKRLSEMGQQSGYQKRTREILSWVRKRRKHIRREDLIAYLAGKPPPPKPHHTHHPHSHHSFGHHHRGSPKPRMIHERTSICHATATNQDDGHFDHQNSGGINADDNLHTFREALALSNSPVRRRSSPHNVPELSAFITNEFDRHCKRPHPSSPTHDVTMDSPTHKRNRLI</sequence>
<dbReference type="OrthoDB" id="5823474at2759"/>
<dbReference type="EMBL" id="KZ308622">
    <property type="protein sequence ID" value="KAG8232496.1"/>
    <property type="molecule type" value="Genomic_DNA"/>
</dbReference>
<name>A0A8K0KEC7_LADFU</name>
<dbReference type="Pfam" id="PF15251">
    <property type="entry name" value="TAPR1-like"/>
    <property type="match status" value="1"/>
</dbReference>
<comment type="caution">
    <text evidence="4">The sequence shown here is derived from an EMBL/GenBank/DDBJ whole genome shotgun (WGS) entry which is preliminary data.</text>
</comment>
<dbReference type="AlphaFoldDB" id="A0A8K0KEC7"/>
<feature type="region of interest" description="Disordered" evidence="3">
    <location>
        <begin position="134"/>
        <end position="166"/>
    </location>
</feature>
<dbReference type="PANTHER" id="PTHR31624:SF4">
    <property type="entry name" value="CHROMOSOME 16 OPEN READING FRAME 72"/>
    <property type="match status" value="1"/>
</dbReference>
<reference evidence="4" key="2">
    <citation type="submission" date="2017-10" db="EMBL/GenBank/DDBJ databases">
        <title>Ladona fulva Genome sequencing and assembly.</title>
        <authorList>
            <person name="Murali S."/>
            <person name="Richards S."/>
            <person name="Bandaranaike D."/>
            <person name="Bellair M."/>
            <person name="Blankenburg K."/>
            <person name="Chao H."/>
            <person name="Dinh H."/>
            <person name="Doddapaneni H."/>
            <person name="Dugan-Rocha S."/>
            <person name="Elkadiri S."/>
            <person name="Gnanaolivu R."/>
            <person name="Hernandez B."/>
            <person name="Skinner E."/>
            <person name="Javaid M."/>
            <person name="Lee S."/>
            <person name="Li M."/>
            <person name="Ming W."/>
            <person name="Munidasa M."/>
            <person name="Muniz J."/>
            <person name="Nguyen L."/>
            <person name="Hughes D."/>
            <person name="Osuji N."/>
            <person name="Pu L.-L."/>
            <person name="Puazo M."/>
            <person name="Qu C."/>
            <person name="Quiroz J."/>
            <person name="Raj R."/>
            <person name="Weissenberger G."/>
            <person name="Xin Y."/>
            <person name="Zou X."/>
            <person name="Han Y."/>
            <person name="Worley K."/>
            <person name="Muzny D."/>
            <person name="Gibbs R."/>
        </authorList>
    </citation>
    <scope>NUCLEOTIDE SEQUENCE</scope>
    <source>
        <strain evidence="4">Sampled in the wild</strain>
    </source>
</reference>
<proteinExistence type="predicted"/>
<feature type="region of interest" description="Disordered" evidence="3">
    <location>
        <begin position="238"/>
        <end position="264"/>
    </location>
</feature>
<organism evidence="4 5">
    <name type="scientific">Ladona fulva</name>
    <name type="common">Scarce chaser dragonfly</name>
    <name type="synonym">Libellula fulva</name>
    <dbReference type="NCBI Taxonomy" id="123851"/>
    <lineage>
        <taxon>Eukaryota</taxon>
        <taxon>Metazoa</taxon>
        <taxon>Ecdysozoa</taxon>
        <taxon>Arthropoda</taxon>
        <taxon>Hexapoda</taxon>
        <taxon>Insecta</taxon>
        <taxon>Pterygota</taxon>
        <taxon>Palaeoptera</taxon>
        <taxon>Odonata</taxon>
        <taxon>Epiprocta</taxon>
        <taxon>Anisoptera</taxon>
        <taxon>Libelluloidea</taxon>
        <taxon>Libellulidae</taxon>
        <taxon>Ladona</taxon>
    </lineage>
</organism>
<feature type="compositionally biased region" description="Basic residues" evidence="3">
    <location>
        <begin position="142"/>
        <end position="163"/>
    </location>
</feature>
<gene>
    <name evidence="4" type="ORF">J437_LFUL011265</name>
</gene>
<evidence type="ECO:0000313" key="5">
    <source>
        <dbReference type="Proteomes" id="UP000792457"/>
    </source>
</evidence>
<dbReference type="Proteomes" id="UP000792457">
    <property type="component" value="Unassembled WGS sequence"/>
</dbReference>
<keyword evidence="2" id="KW-0539">Nucleus</keyword>
<evidence type="ECO:0000313" key="4">
    <source>
        <dbReference type="EMBL" id="KAG8232496.1"/>
    </source>
</evidence>
<evidence type="ECO:0000256" key="2">
    <source>
        <dbReference type="ARBA" id="ARBA00023242"/>
    </source>
</evidence>